<reference evidence="1 2" key="1">
    <citation type="journal article" date="2011" name="J. Bacteriol.">
        <title>Genome sequence of Brevibacillus laterosporus LMG 15441, a pathogen of invertebrates.</title>
        <authorList>
            <person name="Djukic M."/>
            <person name="Poehlein A."/>
            <person name="Thurmer A."/>
            <person name="Daniel R."/>
        </authorList>
    </citation>
    <scope>NUCLEOTIDE SEQUENCE [LARGE SCALE GENOMIC DNA]</scope>
    <source>
        <strain evidence="1 2">LMG 15441</strain>
    </source>
</reference>
<sequence length="36" mass="4325">MKISEIAKQCDVVHELFLNIKENRKNLFNIYFPDLT</sequence>
<proteinExistence type="predicted"/>
<accession>A0A075R430</accession>
<dbReference type="STRING" id="1042163.BRLA_c029600"/>
<dbReference type="HOGENOM" id="CLU_3354958_0_0_9"/>
<gene>
    <name evidence="1" type="ORF">BRLA_c029600</name>
</gene>
<dbReference type="AlphaFoldDB" id="A0A075R430"/>
<organism evidence="1 2">
    <name type="scientific">Brevibacillus laterosporus LMG 15441</name>
    <dbReference type="NCBI Taxonomy" id="1042163"/>
    <lineage>
        <taxon>Bacteria</taxon>
        <taxon>Bacillati</taxon>
        <taxon>Bacillota</taxon>
        <taxon>Bacilli</taxon>
        <taxon>Bacillales</taxon>
        <taxon>Paenibacillaceae</taxon>
        <taxon>Brevibacillus</taxon>
    </lineage>
</organism>
<protein>
    <submittedName>
        <fullName evidence="1">Uncharacterized protein</fullName>
    </submittedName>
</protein>
<evidence type="ECO:0000313" key="2">
    <source>
        <dbReference type="Proteomes" id="UP000005850"/>
    </source>
</evidence>
<name>A0A075R430_BRELA</name>
<dbReference type="Proteomes" id="UP000005850">
    <property type="component" value="Chromosome"/>
</dbReference>
<keyword evidence="2" id="KW-1185">Reference proteome</keyword>
<dbReference type="EMBL" id="CP007806">
    <property type="protein sequence ID" value="AIG27272.1"/>
    <property type="molecule type" value="Genomic_DNA"/>
</dbReference>
<dbReference type="KEGG" id="blr:BRLA_c029600"/>
<evidence type="ECO:0000313" key="1">
    <source>
        <dbReference type="EMBL" id="AIG27272.1"/>
    </source>
</evidence>